<dbReference type="Proteomes" id="UP000198832">
    <property type="component" value="Unassembled WGS sequence"/>
</dbReference>
<dbReference type="EMBL" id="FOLB01000006">
    <property type="protein sequence ID" value="SFC44810.1"/>
    <property type="molecule type" value="Genomic_DNA"/>
</dbReference>
<evidence type="ECO:0008006" key="3">
    <source>
        <dbReference type="Google" id="ProtNLM"/>
    </source>
</evidence>
<proteinExistence type="predicted"/>
<reference evidence="1 2" key="1">
    <citation type="submission" date="2016-10" db="EMBL/GenBank/DDBJ databases">
        <authorList>
            <person name="de Groot N.N."/>
        </authorList>
    </citation>
    <scope>NUCLEOTIDE SEQUENCE [LARGE SCALE GENOMIC DNA]</scope>
    <source>
        <strain evidence="1 2">CGMCC 1.7056</strain>
    </source>
</reference>
<organism evidence="1 2">
    <name type="scientific">Nocardioides terrae</name>
    <dbReference type="NCBI Taxonomy" id="574651"/>
    <lineage>
        <taxon>Bacteria</taxon>
        <taxon>Bacillati</taxon>
        <taxon>Actinomycetota</taxon>
        <taxon>Actinomycetes</taxon>
        <taxon>Propionibacteriales</taxon>
        <taxon>Nocardioidaceae</taxon>
        <taxon>Nocardioides</taxon>
    </lineage>
</organism>
<dbReference type="RefSeq" id="WP_091123293.1">
    <property type="nucleotide sequence ID" value="NZ_FOLB01000006.1"/>
</dbReference>
<evidence type="ECO:0000313" key="1">
    <source>
        <dbReference type="EMBL" id="SFC44810.1"/>
    </source>
</evidence>
<name>A0A1I1JH88_9ACTN</name>
<sequence>MSVVTGDPAAMRAAAAQLRFRAETVGTTVSTVDSGVAGMTYAGPAADAFRTRISTASRTLRDVSARMAGVADRLNREAAVVEAQLLQQAREQR</sequence>
<evidence type="ECO:0000313" key="2">
    <source>
        <dbReference type="Proteomes" id="UP000198832"/>
    </source>
</evidence>
<protein>
    <recommendedName>
        <fullName evidence="3">Excreted virulence factor EspC, type VII ESX diderm</fullName>
    </recommendedName>
</protein>
<accession>A0A1I1JH88</accession>
<dbReference type="OrthoDB" id="3787604at2"/>
<dbReference type="AlphaFoldDB" id="A0A1I1JH88"/>
<gene>
    <name evidence="1" type="ORF">SAMN04487968_106225</name>
</gene>
<keyword evidence="2" id="KW-1185">Reference proteome</keyword>
<dbReference type="InterPro" id="IPR010310">
    <property type="entry name" value="T7SS_ESAT-6-like"/>
</dbReference>
<dbReference type="Pfam" id="PF06013">
    <property type="entry name" value="WXG100"/>
    <property type="match status" value="1"/>
</dbReference>
<dbReference type="Gene3D" id="1.10.287.1060">
    <property type="entry name" value="ESAT-6-like"/>
    <property type="match status" value="1"/>
</dbReference>
<dbReference type="STRING" id="574651.SAMN04487968_106225"/>